<organism evidence="7 8">
    <name type="scientific">Nocardioides gansuensis</name>
    <dbReference type="NCBI Taxonomy" id="2138300"/>
    <lineage>
        <taxon>Bacteria</taxon>
        <taxon>Bacillati</taxon>
        <taxon>Actinomycetota</taxon>
        <taxon>Actinomycetes</taxon>
        <taxon>Propionibacteriales</taxon>
        <taxon>Nocardioidaceae</taxon>
        <taxon>Nocardioides</taxon>
    </lineage>
</organism>
<feature type="DNA-binding region" description="H-T-H motif" evidence="5">
    <location>
        <begin position="42"/>
        <end position="61"/>
    </location>
</feature>
<keyword evidence="3 5" id="KW-0238">DNA-binding</keyword>
<evidence type="ECO:0000256" key="4">
    <source>
        <dbReference type="ARBA" id="ARBA00023163"/>
    </source>
</evidence>
<keyword evidence="8" id="KW-1185">Reference proteome</keyword>
<evidence type="ECO:0000259" key="6">
    <source>
        <dbReference type="PROSITE" id="PS50977"/>
    </source>
</evidence>
<dbReference type="GO" id="GO:0003700">
    <property type="term" value="F:DNA-binding transcription factor activity"/>
    <property type="evidence" value="ECO:0007669"/>
    <property type="project" value="TreeGrafter"/>
</dbReference>
<name>A0A2T8F881_9ACTN</name>
<dbReference type="InterPro" id="IPR023772">
    <property type="entry name" value="DNA-bd_HTH_TetR-type_CS"/>
</dbReference>
<dbReference type="Pfam" id="PF00440">
    <property type="entry name" value="TetR_N"/>
    <property type="match status" value="1"/>
</dbReference>
<evidence type="ECO:0000256" key="5">
    <source>
        <dbReference type="PROSITE-ProRule" id="PRU00335"/>
    </source>
</evidence>
<dbReference type="Gene3D" id="1.10.357.10">
    <property type="entry name" value="Tetracycline Repressor, domain 2"/>
    <property type="match status" value="1"/>
</dbReference>
<keyword evidence="1" id="KW-0678">Repressor</keyword>
<dbReference type="AlphaFoldDB" id="A0A2T8F881"/>
<dbReference type="InterPro" id="IPR001647">
    <property type="entry name" value="HTH_TetR"/>
</dbReference>
<dbReference type="InterPro" id="IPR050109">
    <property type="entry name" value="HTH-type_TetR-like_transc_reg"/>
</dbReference>
<dbReference type="InterPro" id="IPR036271">
    <property type="entry name" value="Tet_transcr_reg_TetR-rel_C_sf"/>
</dbReference>
<keyword evidence="2" id="KW-0805">Transcription regulation</keyword>
<dbReference type="PRINTS" id="PR00455">
    <property type="entry name" value="HTHTETR"/>
</dbReference>
<dbReference type="Pfam" id="PF17932">
    <property type="entry name" value="TetR_C_24"/>
    <property type="match status" value="1"/>
</dbReference>
<dbReference type="GO" id="GO:0000976">
    <property type="term" value="F:transcription cis-regulatory region binding"/>
    <property type="evidence" value="ECO:0007669"/>
    <property type="project" value="TreeGrafter"/>
</dbReference>
<dbReference type="PROSITE" id="PS01081">
    <property type="entry name" value="HTH_TETR_1"/>
    <property type="match status" value="1"/>
</dbReference>
<dbReference type="SUPFAM" id="SSF46689">
    <property type="entry name" value="Homeodomain-like"/>
    <property type="match status" value="1"/>
</dbReference>
<dbReference type="PANTHER" id="PTHR30055">
    <property type="entry name" value="HTH-TYPE TRANSCRIPTIONAL REGULATOR RUTR"/>
    <property type="match status" value="1"/>
</dbReference>
<dbReference type="InterPro" id="IPR041490">
    <property type="entry name" value="KstR2_TetR_C"/>
</dbReference>
<feature type="domain" description="HTH tetR-type" evidence="6">
    <location>
        <begin position="19"/>
        <end position="79"/>
    </location>
</feature>
<comment type="caution">
    <text evidence="7">The sequence shown here is derived from an EMBL/GenBank/DDBJ whole genome shotgun (WGS) entry which is preliminary data.</text>
</comment>
<reference evidence="7 8" key="1">
    <citation type="submission" date="2018-04" db="EMBL/GenBank/DDBJ databases">
        <title>Genome of Nocardioides gansuensis WSJ-1.</title>
        <authorList>
            <person name="Wu S."/>
            <person name="Wang G."/>
        </authorList>
    </citation>
    <scope>NUCLEOTIDE SEQUENCE [LARGE SCALE GENOMIC DNA]</scope>
    <source>
        <strain evidence="7 8">WSJ-1</strain>
    </source>
</reference>
<evidence type="ECO:0000256" key="3">
    <source>
        <dbReference type="ARBA" id="ARBA00023125"/>
    </source>
</evidence>
<gene>
    <name evidence="7" type="ORF">DDE18_14450</name>
</gene>
<dbReference type="Gene3D" id="1.10.10.60">
    <property type="entry name" value="Homeodomain-like"/>
    <property type="match status" value="1"/>
</dbReference>
<dbReference type="Proteomes" id="UP000246018">
    <property type="component" value="Unassembled WGS sequence"/>
</dbReference>
<dbReference type="PANTHER" id="PTHR30055:SF175">
    <property type="entry name" value="HTH-TYPE TRANSCRIPTIONAL REPRESSOR KSTR2"/>
    <property type="match status" value="1"/>
</dbReference>
<dbReference type="SUPFAM" id="SSF48498">
    <property type="entry name" value="Tetracyclin repressor-like, C-terminal domain"/>
    <property type="match status" value="1"/>
</dbReference>
<evidence type="ECO:0000256" key="2">
    <source>
        <dbReference type="ARBA" id="ARBA00023015"/>
    </source>
</evidence>
<sequence>MTTQPSRRVGRPPATLNGQTVPERLVEVALRLFAEKGFESTSVQDVVSAAGVTKGAMYHYFGSKDELLAEIYSRVLRLQMERLETFVHLDAPVDERIMGAAADVVVTTIEHLDSTTVFFRSLHQLSLDKQEEVRRERRRYHEAFRGMVLEGQRSGILREDVDANLIVDYFFGSVHHLPMWWRADRGLDAPEVGRTFASLLLDGLRRPVQGHAG</sequence>
<dbReference type="EMBL" id="QDGZ01000006">
    <property type="protein sequence ID" value="PVG81909.1"/>
    <property type="molecule type" value="Genomic_DNA"/>
</dbReference>
<dbReference type="InterPro" id="IPR009057">
    <property type="entry name" value="Homeodomain-like_sf"/>
</dbReference>
<dbReference type="RefSeq" id="WP_116572977.1">
    <property type="nucleotide sequence ID" value="NZ_QDGZ01000006.1"/>
</dbReference>
<accession>A0A2T8F881</accession>
<dbReference type="OrthoDB" id="3237195at2"/>
<evidence type="ECO:0000256" key="1">
    <source>
        <dbReference type="ARBA" id="ARBA00022491"/>
    </source>
</evidence>
<dbReference type="PROSITE" id="PS50977">
    <property type="entry name" value="HTH_TETR_2"/>
    <property type="match status" value="1"/>
</dbReference>
<proteinExistence type="predicted"/>
<protein>
    <submittedName>
        <fullName evidence="7">TetR family transcriptional regulator</fullName>
    </submittedName>
</protein>
<evidence type="ECO:0000313" key="8">
    <source>
        <dbReference type="Proteomes" id="UP000246018"/>
    </source>
</evidence>
<keyword evidence="4" id="KW-0804">Transcription</keyword>
<evidence type="ECO:0000313" key="7">
    <source>
        <dbReference type="EMBL" id="PVG81909.1"/>
    </source>
</evidence>